<organism evidence="1 2">
    <name type="scientific">Collybiopsis luxurians FD-317 M1</name>
    <dbReference type="NCBI Taxonomy" id="944289"/>
    <lineage>
        <taxon>Eukaryota</taxon>
        <taxon>Fungi</taxon>
        <taxon>Dikarya</taxon>
        <taxon>Basidiomycota</taxon>
        <taxon>Agaricomycotina</taxon>
        <taxon>Agaricomycetes</taxon>
        <taxon>Agaricomycetidae</taxon>
        <taxon>Agaricales</taxon>
        <taxon>Marasmiineae</taxon>
        <taxon>Omphalotaceae</taxon>
        <taxon>Collybiopsis</taxon>
        <taxon>Collybiopsis luxurians</taxon>
    </lineage>
</organism>
<dbReference type="HOGENOM" id="CLU_3106572_0_0_1"/>
<name>A0A0D0CVJ0_9AGAR</name>
<keyword evidence="2" id="KW-1185">Reference proteome</keyword>
<dbReference type="Proteomes" id="UP000053593">
    <property type="component" value="Unassembled WGS sequence"/>
</dbReference>
<gene>
    <name evidence="1" type="ORF">GYMLUDRAFT_617566</name>
</gene>
<dbReference type="EMBL" id="KN834777">
    <property type="protein sequence ID" value="KIK60013.1"/>
    <property type="molecule type" value="Genomic_DNA"/>
</dbReference>
<accession>A0A0D0CVJ0</accession>
<reference evidence="1 2" key="1">
    <citation type="submission" date="2014-04" db="EMBL/GenBank/DDBJ databases">
        <title>Evolutionary Origins and Diversification of the Mycorrhizal Mutualists.</title>
        <authorList>
            <consortium name="DOE Joint Genome Institute"/>
            <consortium name="Mycorrhizal Genomics Consortium"/>
            <person name="Kohler A."/>
            <person name="Kuo A."/>
            <person name="Nagy L.G."/>
            <person name="Floudas D."/>
            <person name="Copeland A."/>
            <person name="Barry K.W."/>
            <person name="Cichocki N."/>
            <person name="Veneault-Fourrey C."/>
            <person name="LaButti K."/>
            <person name="Lindquist E.A."/>
            <person name="Lipzen A."/>
            <person name="Lundell T."/>
            <person name="Morin E."/>
            <person name="Murat C."/>
            <person name="Riley R."/>
            <person name="Ohm R."/>
            <person name="Sun H."/>
            <person name="Tunlid A."/>
            <person name="Henrissat B."/>
            <person name="Grigoriev I.V."/>
            <person name="Hibbett D.S."/>
            <person name="Martin F."/>
        </authorList>
    </citation>
    <scope>NUCLEOTIDE SEQUENCE [LARGE SCALE GENOMIC DNA]</scope>
    <source>
        <strain evidence="1 2">FD-317 M1</strain>
    </source>
</reference>
<proteinExistence type="predicted"/>
<protein>
    <submittedName>
        <fullName evidence="1">Uncharacterized protein</fullName>
    </submittedName>
</protein>
<dbReference type="AlphaFoldDB" id="A0A0D0CVJ0"/>
<evidence type="ECO:0000313" key="2">
    <source>
        <dbReference type="Proteomes" id="UP000053593"/>
    </source>
</evidence>
<sequence>MVASWKQLSILSLLISLPAILSSLCTLLLVLYSQPSISRYLPLFLLFSPSC</sequence>
<evidence type="ECO:0000313" key="1">
    <source>
        <dbReference type="EMBL" id="KIK60013.1"/>
    </source>
</evidence>